<sequence>VLKDRVERGKLKDVETFSSRVIEGSKNDPVENLQNLIQYSINFSPKCLNKEPL</sequence>
<protein>
    <submittedName>
        <fullName evidence="1">Uncharacterized protein</fullName>
    </submittedName>
</protein>
<organism evidence="1">
    <name type="scientific">Rhizopus microsporus var. microsporus</name>
    <dbReference type="NCBI Taxonomy" id="86635"/>
    <lineage>
        <taxon>Eukaryota</taxon>
        <taxon>Fungi</taxon>
        <taxon>Fungi incertae sedis</taxon>
        <taxon>Mucoromycota</taxon>
        <taxon>Mucoromycotina</taxon>
        <taxon>Mucoromycetes</taxon>
        <taxon>Mucorales</taxon>
        <taxon>Mucorineae</taxon>
        <taxon>Rhizopodaceae</taxon>
        <taxon>Rhizopus</taxon>
    </lineage>
</organism>
<proteinExistence type="predicted"/>
<accession>A0A1X0RBL4</accession>
<reference evidence="1" key="1">
    <citation type="journal article" date="2016" name="Proc. Natl. Acad. Sci. U.S.A.">
        <title>Lipid metabolic changes in an early divergent fungus govern the establishment of a mutualistic symbiosis with endobacteria.</title>
        <authorList>
            <person name="Lastovetsky O.A."/>
            <person name="Gaspar M.L."/>
            <person name="Mondo S.J."/>
            <person name="LaButti K.M."/>
            <person name="Sandor L."/>
            <person name="Grigoriev I.V."/>
            <person name="Henry S.A."/>
            <person name="Pawlowska T.E."/>
        </authorList>
    </citation>
    <scope>NUCLEOTIDE SEQUENCE [LARGE SCALE GENOMIC DNA]</scope>
    <source>
        <strain evidence="1">ATCC 52814</strain>
    </source>
</reference>
<name>A0A1X0RBL4_RHIZD</name>
<dbReference type="EMBL" id="KV921876">
    <property type="protein sequence ID" value="ORE09396.1"/>
    <property type="molecule type" value="Genomic_DNA"/>
</dbReference>
<dbReference type="Proteomes" id="UP000242414">
    <property type="component" value="Unassembled WGS sequence"/>
</dbReference>
<dbReference type="AlphaFoldDB" id="A0A1X0RBL4"/>
<dbReference type="VEuPathDB" id="FungiDB:BCV72DRAFT_193928"/>
<feature type="non-terminal residue" evidence="1">
    <location>
        <position position="53"/>
    </location>
</feature>
<feature type="non-terminal residue" evidence="1">
    <location>
        <position position="1"/>
    </location>
</feature>
<evidence type="ECO:0000313" key="1">
    <source>
        <dbReference type="EMBL" id="ORE09396.1"/>
    </source>
</evidence>
<gene>
    <name evidence="1" type="ORF">BCV72DRAFT_193928</name>
</gene>